<accession>A0A5S6Q0L7</accession>
<feature type="coiled-coil region" evidence="1">
    <location>
        <begin position="202"/>
        <end position="229"/>
    </location>
</feature>
<dbReference type="WBParaSite" id="TMUE_2000007897.1">
    <property type="protein sequence ID" value="TMUE_2000007897.1"/>
    <property type="gene ID" value="WBGene00300056"/>
</dbReference>
<evidence type="ECO:0000313" key="5">
    <source>
        <dbReference type="WBParaSite" id="TMUE_2000007897.1"/>
    </source>
</evidence>
<name>A0A5S6Q0L7_TRIMR</name>
<organism evidence="3 4">
    <name type="scientific">Trichuris muris</name>
    <name type="common">Mouse whipworm</name>
    <dbReference type="NCBI Taxonomy" id="70415"/>
    <lineage>
        <taxon>Eukaryota</taxon>
        <taxon>Metazoa</taxon>
        <taxon>Ecdysozoa</taxon>
        <taxon>Nematoda</taxon>
        <taxon>Enoplea</taxon>
        <taxon>Dorylaimia</taxon>
        <taxon>Trichinellida</taxon>
        <taxon>Trichuridae</taxon>
        <taxon>Trichuris</taxon>
    </lineage>
</organism>
<keyword evidence="3" id="KW-1185">Reference proteome</keyword>
<dbReference type="AlphaFoldDB" id="A0A5S6Q0L7"/>
<keyword evidence="2" id="KW-0732">Signal</keyword>
<reference evidence="3" key="2">
    <citation type="submission" date="2014-03" db="EMBL/GenBank/DDBJ databases">
        <title>The whipworm genome and dual-species transcriptomics of an intimate host-pathogen interaction.</title>
        <authorList>
            <person name="Foth B.J."/>
            <person name="Tsai I.J."/>
            <person name="Reid A.J."/>
            <person name="Bancroft A.J."/>
            <person name="Nichol S."/>
            <person name="Tracey A."/>
            <person name="Holroyd N."/>
            <person name="Cotton J.A."/>
            <person name="Stanley E.J."/>
            <person name="Zarowiecki M."/>
            <person name="Liu J.Z."/>
            <person name="Huckvale T."/>
            <person name="Cooper P.J."/>
            <person name="Grencis R.K."/>
            <person name="Berriman M."/>
        </authorList>
    </citation>
    <scope>NUCLEOTIDE SEQUENCE [LARGE SCALE GENOMIC DNA]</scope>
    <source>
        <strain evidence="3">Edinburgh</strain>
    </source>
</reference>
<reference evidence="4 5" key="3">
    <citation type="submission" date="2019-12" db="UniProtKB">
        <authorList>
            <consortium name="WormBaseParasite"/>
        </authorList>
    </citation>
    <scope>IDENTIFICATION</scope>
</reference>
<feature type="signal peptide" evidence="2">
    <location>
        <begin position="1"/>
        <end position="15"/>
    </location>
</feature>
<evidence type="ECO:0000256" key="2">
    <source>
        <dbReference type="SAM" id="SignalP"/>
    </source>
</evidence>
<sequence length="262" mass="30951">MLLLVLLLLVTTILADVGDDEMHRRIERVLKPANDEETYLILAEQSYDNDMGKCISLECEEPSLFFQSTEKNKYLKRARLQRRKACADYCRQILKQRTAFINDMRQKVEAWNEYSNLIEKGNSSLALDYWLSVRRQVMEAADRETTEKLLDEFREEQSLIKVWRDKINEHFYTCLQMCPDGMDRPARDSGMRQLSDESIVPEKSLDKKVRECEQLKDEMEREVQRFSNGIGYWHSIPIMPDEVGLHMAVRKWNSEDAQQQRS</sequence>
<dbReference type="WBParaSite" id="TMUE_0000000763.1">
    <property type="protein sequence ID" value="TMUE_0000000763.1"/>
    <property type="gene ID" value="WBGene00296687"/>
</dbReference>
<feature type="chain" id="PRO_5044624236" evidence="2">
    <location>
        <begin position="16"/>
        <end position="262"/>
    </location>
</feature>
<dbReference type="Proteomes" id="UP000046395">
    <property type="component" value="Unassembled WGS sequence"/>
</dbReference>
<reference evidence="3" key="1">
    <citation type="submission" date="2013-11" db="EMBL/GenBank/DDBJ databases">
        <authorList>
            <person name="Aslett M."/>
        </authorList>
    </citation>
    <scope>NUCLEOTIDE SEQUENCE [LARGE SCALE GENOMIC DNA]</scope>
    <source>
        <strain evidence="3">Edinburgh</strain>
    </source>
</reference>
<protein>
    <submittedName>
        <fullName evidence="4 5">Uncharacterized protein</fullName>
    </submittedName>
</protein>
<evidence type="ECO:0000256" key="1">
    <source>
        <dbReference type="SAM" id="Coils"/>
    </source>
</evidence>
<evidence type="ECO:0000313" key="3">
    <source>
        <dbReference type="Proteomes" id="UP000046395"/>
    </source>
</evidence>
<evidence type="ECO:0000313" key="4">
    <source>
        <dbReference type="WBParaSite" id="TMUE_0000000763.1"/>
    </source>
</evidence>
<keyword evidence="1" id="KW-0175">Coiled coil</keyword>
<proteinExistence type="predicted"/>